<dbReference type="OrthoDB" id="648623at2"/>
<evidence type="ECO:0008006" key="3">
    <source>
        <dbReference type="Google" id="ProtNLM"/>
    </source>
</evidence>
<keyword evidence="2" id="KW-1185">Reference proteome</keyword>
<dbReference type="KEGG" id="srd:SD10_04145"/>
<evidence type="ECO:0000313" key="1">
    <source>
        <dbReference type="EMBL" id="AKD58322.1"/>
    </source>
</evidence>
<protein>
    <recommendedName>
        <fullName evidence="3">DUF3828 domain-containing protein</fullName>
    </recommendedName>
</protein>
<sequence>MVDQEPGKPYSVNLKNGERYLAYLRTSNLLTDSYLNEWRLFFRQRNEGFKANPEVEGPPTGFDYDLVLLNQDVDQQLDSLKSLKIEKVTVAGPRARVQFSLLGIYEFRLVRRNNHWLINEILNLNEE</sequence>
<reference evidence="1 2" key="1">
    <citation type="journal article" date="2014" name="Curr. Microbiol.">
        <title>Spirosoma radiotolerans sp. nov., a gamma-radiation-resistant bacterium isolated from gamma ray-irradiated soil.</title>
        <authorList>
            <person name="Lee J.J."/>
            <person name="Srinivasan S."/>
            <person name="Lim S."/>
            <person name="Joe M."/>
            <person name="Im S."/>
            <person name="Bae S.I."/>
            <person name="Park K.R."/>
            <person name="Han J.H."/>
            <person name="Park S.H."/>
            <person name="Joo B.M."/>
            <person name="Park S.J."/>
            <person name="Kim M.K."/>
        </authorList>
    </citation>
    <scope>NUCLEOTIDE SEQUENCE [LARGE SCALE GENOMIC DNA]</scope>
    <source>
        <strain evidence="1 2">DG5A</strain>
    </source>
</reference>
<evidence type="ECO:0000313" key="2">
    <source>
        <dbReference type="Proteomes" id="UP000033054"/>
    </source>
</evidence>
<gene>
    <name evidence="1" type="ORF">SD10_04145</name>
</gene>
<proteinExistence type="predicted"/>
<accession>A0A0E4A0V8</accession>
<dbReference type="Gene3D" id="3.10.450.50">
    <property type="match status" value="1"/>
</dbReference>
<name>A0A0E4A0V8_9BACT</name>
<dbReference type="EMBL" id="CP010429">
    <property type="protein sequence ID" value="AKD58322.1"/>
    <property type="molecule type" value="Genomic_DNA"/>
</dbReference>
<dbReference type="HOGENOM" id="CLU_1969152_0_0_10"/>
<dbReference type="PATRIC" id="fig|1379870.5.peg.904"/>
<dbReference type="AlphaFoldDB" id="A0A0E4A0V8"/>
<dbReference type="Proteomes" id="UP000033054">
    <property type="component" value="Chromosome"/>
</dbReference>
<organism evidence="1 2">
    <name type="scientific">Spirosoma radiotolerans</name>
    <dbReference type="NCBI Taxonomy" id="1379870"/>
    <lineage>
        <taxon>Bacteria</taxon>
        <taxon>Pseudomonadati</taxon>
        <taxon>Bacteroidota</taxon>
        <taxon>Cytophagia</taxon>
        <taxon>Cytophagales</taxon>
        <taxon>Cytophagaceae</taxon>
        <taxon>Spirosoma</taxon>
    </lineage>
</organism>
<dbReference type="STRING" id="1379870.SD10_04145"/>